<dbReference type="Proteomes" id="UP000646548">
    <property type="component" value="Unassembled WGS sequence"/>
</dbReference>
<evidence type="ECO:0000256" key="5">
    <source>
        <dbReference type="ARBA" id="ARBA00022530"/>
    </source>
</evidence>
<evidence type="ECO:0000256" key="16">
    <source>
        <dbReference type="SAM" id="SignalP"/>
    </source>
</evidence>
<feature type="signal peptide" evidence="16">
    <location>
        <begin position="1"/>
        <end position="28"/>
    </location>
</feature>
<keyword evidence="13" id="KW-0379">Hydroxylation</keyword>
<dbReference type="GO" id="GO:0045087">
    <property type="term" value="P:innate immune response"/>
    <property type="evidence" value="ECO:0007669"/>
    <property type="project" value="UniProtKB-KW"/>
</dbReference>
<evidence type="ECO:0000256" key="9">
    <source>
        <dbReference type="ARBA" id="ARBA00022859"/>
    </source>
</evidence>
<gene>
    <name evidence="18" type="ORF">FQA47_005260</name>
</gene>
<keyword evidence="5" id="KW-0272">Extracellular matrix</keyword>
<feature type="compositionally biased region" description="Basic and acidic residues" evidence="15">
    <location>
        <begin position="76"/>
        <end position="86"/>
    </location>
</feature>
<comment type="subcellular location">
    <subcellularLocation>
        <location evidence="1">Cell surface</location>
    </subcellularLocation>
    <subcellularLocation>
        <location evidence="2">Secreted</location>
        <location evidence="2">Extracellular space</location>
        <location evidence="2">Extracellular matrix</location>
    </subcellularLocation>
</comment>
<comment type="subunit">
    <text evidence="14">Core component of the complement C1 complex, a calcium-dependent complex composed of 1 molecule of the C1Q subcomplex, 2 molecules of C1R and 2 molecules of C1S. The C1Q subcomplex is composed 18 subunits: 3 chains of C1QA, C1QB, and C1QC trimerize to form 6 collagen-like triple helices connected to six globular ligand-recognition modules (C1q domain). Interacts with CR1 (via Sushi 24 and Sushi 25 domains). Interacts (via C-terminus) with CD33; this interaction activates CD33 inhibitory motifs.</text>
</comment>
<evidence type="ECO:0000256" key="10">
    <source>
        <dbReference type="ARBA" id="ARBA00022875"/>
    </source>
</evidence>
<evidence type="ECO:0000256" key="6">
    <source>
        <dbReference type="ARBA" id="ARBA00022588"/>
    </source>
</evidence>
<protein>
    <recommendedName>
        <fullName evidence="3">Complement C1q subcomponent subunit A</fullName>
    </recommendedName>
</protein>
<dbReference type="PRINTS" id="PR00007">
    <property type="entry name" value="COMPLEMNTC1Q"/>
</dbReference>
<name>A0A834CCY5_ORYME</name>
<accession>A0A834CCY5</accession>
<keyword evidence="6" id="KW-0399">Innate immunity</keyword>
<evidence type="ECO:0000256" key="12">
    <source>
        <dbReference type="ARBA" id="ARBA00023180"/>
    </source>
</evidence>
<evidence type="ECO:0000256" key="15">
    <source>
        <dbReference type="SAM" id="MobiDB-lite"/>
    </source>
</evidence>
<evidence type="ECO:0000256" key="14">
    <source>
        <dbReference type="ARBA" id="ARBA00093497"/>
    </source>
</evidence>
<dbReference type="Gene3D" id="2.60.120.40">
    <property type="match status" value="1"/>
</dbReference>
<sequence length="259" mass="27550">MLQSCTMKGSPYLPVFVGVALLISGVQSDVSCKGTDGRPGQDGASGRDGWPGVKGDKGEPGTLADGPVSSSVLQRMKGEKGSRGEQGDLGPKGYQGDLGSPGLPGRPGLPGPDGKRVNRGQQSDQVGDQSAFSVIRNITTYPPFSQVVKDWVDVVNIPGHFKTNTGEFICDISGVYYFNFHSVARVSICLAIVSTVLDKQLVFCDYGNEQVLSGGVVLQLTAGDKVWLESFQDQQEANVIDNSQSKQIIFNGFLIFTAQ</sequence>
<dbReference type="PANTHER" id="PTHR15427:SF26">
    <property type="entry name" value="COMPLEMENT C1Q SUBCOMPONENT SUBUNIT A"/>
    <property type="match status" value="1"/>
</dbReference>
<evidence type="ECO:0000256" key="11">
    <source>
        <dbReference type="ARBA" id="ARBA00023157"/>
    </source>
</evidence>
<dbReference type="AlphaFoldDB" id="A0A834CCY5"/>
<feature type="domain" description="C1q" evidence="17">
    <location>
        <begin position="125"/>
        <end position="259"/>
    </location>
</feature>
<dbReference type="EMBL" id="WKFB01000306">
    <property type="protein sequence ID" value="KAF6727347.1"/>
    <property type="molecule type" value="Genomic_DNA"/>
</dbReference>
<keyword evidence="12" id="KW-0325">Glycoprotein</keyword>
<feature type="region of interest" description="Disordered" evidence="15">
    <location>
        <begin position="29"/>
        <end position="127"/>
    </location>
</feature>
<keyword evidence="10" id="KW-0180">Complement pathway</keyword>
<dbReference type="GO" id="GO:0005581">
    <property type="term" value="C:collagen trimer"/>
    <property type="evidence" value="ECO:0007669"/>
    <property type="project" value="UniProtKB-KW"/>
</dbReference>
<reference evidence="18" key="1">
    <citation type="journal article" name="BMC Genomics">
        <title>Long-read sequencing and de novo genome assembly of marine medaka (Oryzias melastigma).</title>
        <authorList>
            <person name="Liang P."/>
            <person name="Saqib H.S.A."/>
            <person name="Ni X."/>
            <person name="Shen Y."/>
        </authorList>
    </citation>
    <scope>NUCLEOTIDE SEQUENCE</scope>
    <source>
        <strain evidence="18">Bigg-433</strain>
    </source>
</reference>
<dbReference type="InterPro" id="IPR008983">
    <property type="entry name" value="Tumour_necrosis_fac-like_dom"/>
</dbReference>
<evidence type="ECO:0000256" key="13">
    <source>
        <dbReference type="ARBA" id="ARBA00023278"/>
    </source>
</evidence>
<evidence type="ECO:0000256" key="1">
    <source>
        <dbReference type="ARBA" id="ARBA00004241"/>
    </source>
</evidence>
<dbReference type="OrthoDB" id="6343173at2759"/>
<evidence type="ECO:0000256" key="4">
    <source>
        <dbReference type="ARBA" id="ARBA00022525"/>
    </source>
</evidence>
<keyword evidence="11" id="KW-1015">Disulfide bond</keyword>
<feature type="chain" id="PRO_5032494445" description="Complement C1q subcomponent subunit A" evidence="16">
    <location>
        <begin position="29"/>
        <end position="259"/>
    </location>
</feature>
<evidence type="ECO:0000256" key="8">
    <source>
        <dbReference type="ARBA" id="ARBA00022737"/>
    </source>
</evidence>
<dbReference type="InterPro" id="IPR050392">
    <property type="entry name" value="Collagen/C1q_domain"/>
</dbReference>
<evidence type="ECO:0000313" key="18">
    <source>
        <dbReference type="EMBL" id="KAF6727347.1"/>
    </source>
</evidence>
<comment type="caution">
    <text evidence="18">The sequence shown here is derived from an EMBL/GenBank/DDBJ whole genome shotgun (WGS) entry which is preliminary data.</text>
</comment>
<evidence type="ECO:0000313" key="19">
    <source>
        <dbReference type="Proteomes" id="UP000646548"/>
    </source>
</evidence>
<dbReference type="SMART" id="SM00110">
    <property type="entry name" value="C1Q"/>
    <property type="match status" value="1"/>
</dbReference>
<dbReference type="SUPFAM" id="SSF49842">
    <property type="entry name" value="TNF-like"/>
    <property type="match status" value="1"/>
</dbReference>
<evidence type="ECO:0000256" key="2">
    <source>
        <dbReference type="ARBA" id="ARBA00004498"/>
    </source>
</evidence>
<dbReference type="Pfam" id="PF01391">
    <property type="entry name" value="Collagen"/>
    <property type="match status" value="1"/>
</dbReference>
<evidence type="ECO:0000256" key="7">
    <source>
        <dbReference type="ARBA" id="ARBA00022729"/>
    </source>
</evidence>
<proteinExistence type="predicted"/>
<dbReference type="GO" id="GO:0009986">
    <property type="term" value="C:cell surface"/>
    <property type="evidence" value="ECO:0007669"/>
    <property type="project" value="UniProtKB-SubCell"/>
</dbReference>
<dbReference type="PANTHER" id="PTHR15427">
    <property type="entry name" value="EMILIN ELASTIN MICROFIBRIL INTERFACE-LOCATED PROTEIN ELASTIN MICROFIBRIL INTERFACER"/>
    <property type="match status" value="1"/>
</dbReference>
<keyword evidence="9" id="KW-0391">Immunity</keyword>
<dbReference type="GO" id="GO:0006958">
    <property type="term" value="P:complement activation, classical pathway"/>
    <property type="evidence" value="ECO:0007669"/>
    <property type="project" value="UniProtKB-KW"/>
</dbReference>
<dbReference type="Pfam" id="PF00386">
    <property type="entry name" value="C1q"/>
    <property type="match status" value="1"/>
</dbReference>
<dbReference type="InterPro" id="IPR008160">
    <property type="entry name" value="Collagen"/>
</dbReference>
<evidence type="ECO:0000256" key="3">
    <source>
        <dbReference type="ARBA" id="ARBA00013456"/>
    </source>
</evidence>
<evidence type="ECO:0000259" key="17">
    <source>
        <dbReference type="PROSITE" id="PS50871"/>
    </source>
</evidence>
<dbReference type="PROSITE" id="PS50871">
    <property type="entry name" value="C1Q"/>
    <property type="match status" value="1"/>
</dbReference>
<dbReference type="InterPro" id="IPR001073">
    <property type="entry name" value="C1q_dom"/>
</dbReference>
<keyword evidence="7 16" id="KW-0732">Signal</keyword>
<keyword evidence="4" id="KW-0964">Secreted</keyword>
<organism evidence="18 19">
    <name type="scientific">Oryzias melastigma</name>
    <name type="common">Marine medaka</name>
    <dbReference type="NCBI Taxonomy" id="30732"/>
    <lineage>
        <taxon>Eukaryota</taxon>
        <taxon>Metazoa</taxon>
        <taxon>Chordata</taxon>
        <taxon>Craniata</taxon>
        <taxon>Vertebrata</taxon>
        <taxon>Euteleostomi</taxon>
        <taxon>Actinopterygii</taxon>
        <taxon>Neopterygii</taxon>
        <taxon>Teleostei</taxon>
        <taxon>Neoteleostei</taxon>
        <taxon>Acanthomorphata</taxon>
        <taxon>Ovalentaria</taxon>
        <taxon>Atherinomorphae</taxon>
        <taxon>Beloniformes</taxon>
        <taxon>Adrianichthyidae</taxon>
        <taxon>Oryziinae</taxon>
        <taxon>Oryzias</taxon>
    </lineage>
</organism>
<keyword evidence="8" id="KW-0677">Repeat</keyword>